<feature type="region of interest" description="Disordered" evidence="1">
    <location>
        <begin position="239"/>
        <end position="322"/>
    </location>
</feature>
<reference evidence="3" key="2">
    <citation type="submission" date="2015-01" db="EMBL/GenBank/DDBJ databases">
        <title>Evolutionary Origins and Diversification of the Mycorrhizal Mutualists.</title>
        <authorList>
            <consortium name="DOE Joint Genome Institute"/>
            <consortium name="Mycorrhizal Genomics Consortium"/>
            <person name="Kohler A."/>
            <person name="Kuo A."/>
            <person name="Nagy L.G."/>
            <person name="Floudas D."/>
            <person name="Copeland A."/>
            <person name="Barry K.W."/>
            <person name="Cichocki N."/>
            <person name="Veneault-Fourrey C."/>
            <person name="LaButti K."/>
            <person name="Lindquist E.A."/>
            <person name="Lipzen A."/>
            <person name="Lundell T."/>
            <person name="Morin E."/>
            <person name="Murat C."/>
            <person name="Riley R."/>
            <person name="Ohm R."/>
            <person name="Sun H."/>
            <person name="Tunlid A."/>
            <person name="Henrissat B."/>
            <person name="Grigoriev I.V."/>
            <person name="Hibbett D.S."/>
            <person name="Martin F."/>
        </authorList>
    </citation>
    <scope>NUCLEOTIDE SEQUENCE [LARGE SCALE GENOMIC DNA]</scope>
    <source>
        <strain evidence="3">Foug A</strain>
    </source>
</reference>
<feature type="compositionally biased region" description="Low complexity" evidence="1">
    <location>
        <begin position="239"/>
        <end position="250"/>
    </location>
</feature>
<evidence type="ECO:0000256" key="1">
    <source>
        <dbReference type="SAM" id="MobiDB-lite"/>
    </source>
</evidence>
<keyword evidence="3" id="KW-1185">Reference proteome</keyword>
<dbReference type="OrthoDB" id="3259047at2759"/>
<feature type="compositionally biased region" description="Low complexity" evidence="1">
    <location>
        <begin position="274"/>
        <end position="287"/>
    </location>
</feature>
<feature type="compositionally biased region" description="Basic residues" evidence="1">
    <location>
        <begin position="306"/>
        <end position="322"/>
    </location>
</feature>
<organism evidence="2 3">
    <name type="scientific">Scleroderma citrinum Foug A</name>
    <dbReference type="NCBI Taxonomy" id="1036808"/>
    <lineage>
        <taxon>Eukaryota</taxon>
        <taxon>Fungi</taxon>
        <taxon>Dikarya</taxon>
        <taxon>Basidiomycota</taxon>
        <taxon>Agaricomycotina</taxon>
        <taxon>Agaricomycetes</taxon>
        <taxon>Agaricomycetidae</taxon>
        <taxon>Boletales</taxon>
        <taxon>Sclerodermatineae</taxon>
        <taxon>Sclerodermataceae</taxon>
        <taxon>Scleroderma</taxon>
    </lineage>
</organism>
<protein>
    <submittedName>
        <fullName evidence="2">Uncharacterized protein</fullName>
    </submittedName>
</protein>
<dbReference type="HOGENOM" id="CLU_863718_0_0_1"/>
<evidence type="ECO:0000313" key="2">
    <source>
        <dbReference type="EMBL" id="KIM56237.1"/>
    </source>
</evidence>
<proteinExistence type="predicted"/>
<dbReference type="InParanoid" id="A0A0C2ZUN9"/>
<dbReference type="Pfam" id="PF20414">
    <property type="entry name" value="DUF6698"/>
    <property type="match status" value="2"/>
</dbReference>
<dbReference type="InterPro" id="IPR046521">
    <property type="entry name" value="DUF6698"/>
</dbReference>
<dbReference type="STRING" id="1036808.A0A0C2ZUN9"/>
<dbReference type="AlphaFoldDB" id="A0A0C2ZUN9"/>
<sequence length="322" mass="34674">MLCGMGDQRSTDLGTLKHVGLTYLMPNHEPLEPPINKKEDKSDCGFNHLQIACMLCPHNKLIVFNEDPDMQFYTHLFIGLAATATDTVIGNMSRPSKNALWGLTTVTPQVIAYVHVLLYFTLSTAPHWCQNIGQMNLDELASLIIKMFSNPDDWTRATLAWWNKRAFPKPALPNPDSDNDIATIRAQCAKKTKCLSNFKRHCAAGRDFATTTPEPDMLEVPSASASSLTTLSLSNTTTSTSVTTISSAGTGEDLDLSPPPSDNEACPQPALPQIASISPATISSATPLATQSRKSPNGDLGTGPAKPKKKGAAKKCGCKNGF</sequence>
<reference evidence="2 3" key="1">
    <citation type="submission" date="2014-04" db="EMBL/GenBank/DDBJ databases">
        <authorList>
            <consortium name="DOE Joint Genome Institute"/>
            <person name="Kuo A."/>
            <person name="Kohler A."/>
            <person name="Nagy L.G."/>
            <person name="Floudas D."/>
            <person name="Copeland A."/>
            <person name="Barry K.W."/>
            <person name="Cichocki N."/>
            <person name="Veneault-Fourrey C."/>
            <person name="LaButti K."/>
            <person name="Lindquist E.A."/>
            <person name="Lipzen A."/>
            <person name="Lundell T."/>
            <person name="Morin E."/>
            <person name="Murat C."/>
            <person name="Sun H."/>
            <person name="Tunlid A."/>
            <person name="Henrissat B."/>
            <person name="Grigoriev I.V."/>
            <person name="Hibbett D.S."/>
            <person name="Martin F."/>
            <person name="Nordberg H.P."/>
            <person name="Cantor M.N."/>
            <person name="Hua S.X."/>
        </authorList>
    </citation>
    <scope>NUCLEOTIDE SEQUENCE [LARGE SCALE GENOMIC DNA]</scope>
    <source>
        <strain evidence="2 3">Foug A</strain>
    </source>
</reference>
<dbReference type="EMBL" id="KN822120">
    <property type="protein sequence ID" value="KIM56237.1"/>
    <property type="molecule type" value="Genomic_DNA"/>
</dbReference>
<name>A0A0C2ZUN9_9AGAM</name>
<accession>A0A0C2ZUN9</accession>
<gene>
    <name evidence="2" type="ORF">SCLCIDRAFT_29775</name>
</gene>
<dbReference type="Proteomes" id="UP000053989">
    <property type="component" value="Unassembled WGS sequence"/>
</dbReference>
<evidence type="ECO:0000313" key="3">
    <source>
        <dbReference type="Proteomes" id="UP000053989"/>
    </source>
</evidence>